<dbReference type="PANTHER" id="PTHR32278">
    <property type="entry name" value="F-BOX DOMAIN-CONTAINING PROTEIN"/>
    <property type="match status" value="1"/>
</dbReference>
<organism evidence="1 2">
    <name type="scientific">Erythranthe guttata</name>
    <name type="common">Yellow monkey flower</name>
    <name type="synonym">Mimulus guttatus</name>
    <dbReference type="NCBI Taxonomy" id="4155"/>
    <lineage>
        <taxon>Eukaryota</taxon>
        <taxon>Viridiplantae</taxon>
        <taxon>Streptophyta</taxon>
        <taxon>Embryophyta</taxon>
        <taxon>Tracheophyta</taxon>
        <taxon>Spermatophyta</taxon>
        <taxon>Magnoliopsida</taxon>
        <taxon>eudicotyledons</taxon>
        <taxon>Gunneridae</taxon>
        <taxon>Pentapetalae</taxon>
        <taxon>asterids</taxon>
        <taxon>lamiids</taxon>
        <taxon>Lamiales</taxon>
        <taxon>Phrymaceae</taxon>
        <taxon>Erythranthe</taxon>
    </lineage>
</organism>
<evidence type="ECO:0000313" key="2">
    <source>
        <dbReference type="Proteomes" id="UP000030748"/>
    </source>
</evidence>
<sequence>MTKNYDNWYRLVTAVVRRERDRQIALSHSRDDISIGGSSSSSSSFDLSNNNLNSTSQILDPNHHSLVLQETIDHLQYMEYSDLALDHNEWKAMLPPGKHLWSSSSLSFFLDKGGEKNCFLVGSKNLTMSSGDKYGSENCWENIYKPKSRYSEVAELRDSRHLYIECVIKTRMLSPHTLYAAYLVFGFTENHAKLHSAVSIIRNFCDETGLTYPEEQVRIVHFERGGGRKEDWWMEIELGDFYVGPGENGERGLIVEGVEFRPLTPREIRRQLPMDYSDLTLDHTVWKTMLPPDKREVVWRSACLSFFLDEGTGKNCFFLGAANILMSSRHDGDDLVIETKSHPKSRFTEVVELKASKTIDIQGRIKTRMLSPKTIYTAYLVFGFIVKDEGKLSANSIIRSFRGGGIDYDLMLKARLVGDGRMVDFDQEGCDDSRGDDWMEVALGKFYVSVGDDEEVVVQVLNLSDSGTSGVVVEGIEFRPMREKG</sequence>
<keyword evidence="2" id="KW-1185">Reference proteome</keyword>
<gene>
    <name evidence="1" type="ORF">MIMGU_mgv1a005393mg</name>
</gene>
<dbReference type="InterPro" id="IPR025886">
    <property type="entry name" value="PP2-like"/>
</dbReference>
<proteinExistence type="predicted"/>
<protein>
    <submittedName>
        <fullName evidence="1">Uncharacterized protein</fullName>
    </submittedName>
</protein>
<evidence type="ECO:0000313" key="1">
    <source>
        <dbReference type="EMBL" id="EYU31403.1"/>
    </source>
</evidence>
<reference evidence="1 2" key="1">
    <citation type="journal article" date="2013" name="Proc. Natl. Acad. Sci. U.S.A.">
        <title>Fine-scale variation in meiotic recombination in Mimulus inferred from population shotgun sequencing.</title>
        <authorList>
            <person name="Hellsten U."/>
            <person name="Wright K.M."/>
            <person name="Jenkins J."/>
            <person name="Shu S."/>
            <person name="Yuan Y."/>
            <person name="Wessler S.R."/>
            <person name="Schmutz J."/>
            <person name="Willis J.H."/>
            <person name="Rokhsar D.S."/>
        </authorList>
    </citation>
    <scope>NUCLEOTIDE SEQUENCE [LARGE SCALE GENOMIC DNA]</scope>
    <source>
        <strain evidence="2">cv. DUN x IM62</strain>
    </source>
</reference>
<dbReference type="AlphaFoldDB" id="A0A022QVQ9"/>
<accession>A0A022QVQ9</accession>
<dbReference type="EMBL" id="KI630969">
    <property type="protein sequence ID" value="EYU31403.1"/>
    <property type="molecule type" value="Genomic_DNA"/>
</dbReference>
<name>A0A022QVQ9_ERYGU</name>
<dbReference type="Pfam" id="PF14299">
    <property type="entry name" value="PP2"/>
    <property type="match status" value="2"/>
</dbReference>
<dbReference type="Proteomes" id="UP000030748">
    <property type="component" value="Unassembled WGS sequence"/>
</dbReference>
<dbReference type="PANTHER" id="PTHR32278:SF116">
    <property type="entry name" value="F-BOX PROTEIN PP2-B10-LIKE"/>
    <property type="match status" value="1"/>
</dbReference>
<dbReference type="STRING" id="4155.A0A022QVQ9"/>
<dbReference type="eggNOG" id="ENOG502QRA4">
    <property type="taxonomic scope" value="Eukaryota"/>
</dbReference>